<proteinExistence type="predicted"/>
<dbReference type="InterPro" id="IPR054722">
    <property type="entry name" value="PolX-like_BBD"/>
</dbReference>
<dbReference type="InterPro" id="IPR025724">
    <property type="entry name" value="GAG-pre-integrase_dom"/>
</dbReference>
<gene>
    <name evidence="3" type="ORF">SLEP1_g49344</name>
</gene>
<dbReference type="SUPFAM" id="SSF53098">
    <property type="entry name" value="Ribonuclease H-like"/>
    <property type="match status" value="1"/>
</dbReference>
<keyword evidence="1" id="KW-0378">Hydrolase</keyword>
<accession>A0AAV5LXS6</accession>
<dbReference type="EMBL" id="BPVZ01000153">
    <property type="protein sequence ID" value="GKV41864.1"/>
    <property type="molecule type" value="Genomic_DNA"/>
</dbReference>
<dbReference type="Pfam" id="PF00665">
    <property type="entry name" value="rve"/>
    <property type="match status" value="1"/>
</dbReference>
<keyword evidence="1" id="KW-0064">Aspartyl protease</keyword>
<evidence type="ECO:0000313" key="4">
    <source>
        <dbReference type="Proteomes" id="UP001054252"/>
    </source>
</evidence>
<dbReference type="PANTHER" id="PTHR11439">
    <property type="entry name" value="GAG-POL-RELATED RETROTRANSPOSON"/>
    <property type="match status" value="1"/>
</dbReference>
<evidence type="ECO:0000256" key="1">
    <source>
        <dbReference type="ARBA" id="ARBA00022750"/>
    </source>
</evidence>
<dbReference type="Proteomes" id="UP001054252">
    <property type="component" value="Unassembled WGS sequence"/>
</dbReference>
<organism evidence="3 4">
    <name type="scientific">Rubroshorea leprosula</name>
    <dbReference type="NCBI Taxonomy" id="152421"/>
    <lineage>
        <taxon>Eukaryota</taxon>
        <taxon>Viridiplantae</taxon>
        <taxon>Streptophyta</taxon>
        <taxon>Embryophyta</taxon>
        <taxon>Tracheophyta</taxon>
        <taxon>Spermatophyta</taxon>
        <taxon>Magnoliopsida</taxon>
        <taxon>eudicotyledons</taxon>
        <taxon>Gunneridae</taxon>
        <taxon>Pentapetalae</taxon>
        <taxon>rosids</taxon>
        <taxon>malvids</taxon>
        <taxon>Malvales</taxon>
        <taxon>Dipterocarpaceae</taxon>
        <taxon>Rubroshorea</taxon>
    </lineage>
</organism>
<evidence type="ECO:0000259" key="2">
    <source>
        <dbReference type="PROSITE" id="PS50994"/>
    </source>
</evidence>
<comment type="caution">
    <text evidence="3">The sequence shown here is derived from an EMBL/GenBank/DDBJ whole genome shotgun (WGS) entry which is preliminary data.</text>
</comment>
<dbReference type="GO" id="GO:0003676">
    <property type="term" value="F:nucleic acid binding"/>
    <property type="evidence" value="ECO:0007669"/>
    <property type="project" value="InterPro"/>
</dbReference>
<dbReference type="InterPro" id="IPR012337">
    <property type="entry name" value="RNaseH-like_sf"/>
</dbReference>
<dbReference type="Pfam" id="PF07727">
    <property type="entry name" value="RVT_2"/>
    <property type="match status" value="1"/>
</dbReference>
<reference evidence="3 4" key="1">
    <citation type="journal article" date="2021" name="Commun. Biol.">
        <title>The genome of Shorea leprosula (Dipterocarpaceae) highlights the ecological relevance of drought in aseasonal tropical rainforests.</title>
        <authorList>
            <person name="Ng K.K.S."/>
            <person name="Kobayashi M.J."/>
            <person name="Fawcett J.A."/>
            <person name="Hatakeyama M."/>
            <person name="Paape T."/>
            <person name="Ng C.H."/>
            <person name="Ang C.C."/>
            <person name="Tnah L.H."/>
            <person name="Lee C.T."/>
            <person name="Nishiyama T."/>
            <person name="Sese J."/>
            <person name="O'Brien M.J."/>
            <person name="Copetti D."/>
            <person name="Mohd Noor M.I."/>
            <person name="Ong R.C."/>
            <person name="Putra M."/>
            <person name="Sireger I.Z."/>
            <person name="Indrioko S."/>
            <person name="Kosugi Y."/>
            <person name="Izuno A."/>
            <person name="Isagi Y."/>
            <person name="Lee S.L."/>
            <person name="Shimizu K.K."/>
        </authorList>
    </citation>
    <scope>NUCLEOTIDE SEQUENCE [LARGE SCALE GENOMIC DNA]</scope>
    <source>
        <strain evidence="3">214</strain>
    </source>
</reference>
<dbReference type="Gene3D" id="3.30.420.10">
    <property type="entry name" value="Ribonuclease H-like superfamily/Ribonuclease H"/>
    <property type="match status" value="1"/>
</dbReference>
<dbReference type="AlphaFoldDB" id="A0AAV5LXS6"/>
<dbReference type="Pfam" id="PF22936">
    <property type="entry name" value="Pol_BBD"/>
    <property type="match status" value="1"/>
</dbReference>
<dbReference type="GO" id="GO:0004190">
    <property type="term" value="F:aspartic-type endopeptidase activity"/>
    <property type="evidence" value="ECO:0007669"/>
    <property type="project" value="UniProtKB-KW"/>
</dbReference>
<dbReference type="SUPFAM" id="SSF56672">
    <property type="entry name" value="DNA/RNA polymerases"/>
    <property type="match status" value="1"/>
</dbReference>
<dbReference type="GO" id="GO:0008270">
    <property type="term" value="F:zinc ion binding"/>
    <property type="evidence" value="ECO:0007669"/>
    <property type="project" value="InterPro"/>
</dbReference>
<dbReference type="Pfam" id="PF13976">
    <property type="entry name" value="gag_pre-integrs"/>
    <property type="match status" value="1"/>
</dbReference>
<evidence type="ECO:0000313" key="3">
    <source>
        <dbReference type="EMBL" id="GKV41864.1"/>
    </source>
</evidence>
<dbReference type="Pfam" id="PF13961">
    <property type="entry name" value="DUF4219"/>
    <property type="match status" value="1"/>
</dbReference>
<dbReference type="InterPro" id="IPR036397">
    <property type="entry name" value="RNaseH_sf"/>
</dbReference>
<dbReference type="InterPro" id="IPR013103">
    <property type="entry name" value="RVT_2"/>
</dbReference>
<keyword evidence="1" id="KW-0645">Protease</keyword>
<dbReference type="InterPro" id="IPR036875">
    <property type="entry name" value="Znf_CCHC_sf"/>
</dbReference>
<dbReference type="PANTHER" id="PTHR11439:SF503">
    <property type="entry name" value="CYSTEINE-RICH RLK (RECEPTOR-LIKE PROTEIN KINASE) 8"/>
    <property type="match status" value="1"/>
</dbReference>
<dbReference type="PROSITE" id="PS50994">
    <property type="entry name" value="INTEGRASE"/>
    <property type="match status" value="1"/>
</dbReference>
<feature type="domain" description="Integrase catalytic" evidence="2">
    <location>
        <begin position="449"/>
        <end position="568"/>
    </location>
</feature>
<protein>
    <recommendedName>
        <fullName evidence="2">Integrase catalytic domain-containing protein</fullName>
    </recommendedName>
</protein>
<dbReference type="InterPro" id="IPR043502">
    <property type="entry name" value="DNA/RNA_pol_sf"/>
</dbReference>
<name>A0AAV5LXS6_9ROSI</name>
<dbReference type="GO" id="GO:0015074">
    <property type="term" value="P:DNA integration"/>
    <property type="evidence" value="ECO:0007669"/>
    <property type="project" value="InterPro"/>
</dbReference>
<dbReference type="InterPro" id="IPR001584">
    <property type="entry name" value="Integrase_cat-core"/>
</dbReference>
<dbReference type="SUPFAM" id="SSF57756">
    <property type="entry name" value="Retrovirus zinc finger-like domains"/>
    <property type="match status" value="1"/>
</dbReference>
<keyword evidence="4" id="KW-1185">Reference proteome</keyword>
<sequence>MEYGSSFIAKTPVFNGHNYPVWSVKMKAYLRAFNLWEVVETDRQPPPLRQNPTLAQIKQHTEEVTKSQRSLGLVEGRVSGDSKGIQMQVLNLKREFAVLRMNESETVKEFSDRIMKIVNRIKLLGDEELSDKRAVEKVLRKALRSESNVEGALLATEKGKNQQKEGAKRQFFDKKWKEKKEFQRDFKGGRYKGKKESFPPCIHCKKTTHTENFCWFRPSVQCRSCKQFGHVEKVCKSKVNSKAQAQIVEKLDQQEEKLFVATKVEACCAMNLSCNVWLIDSGCTHHMTLNESYFKSLDKSFTSKVRLGNGELVEVKGRGVATIDTPTGIKLIYDVLFVPEISYSLISVAQLVENKYVLHFHDKLCDVFDEFGNLLLSVKMLDRSFPIEWKETQIKACVSTVDNSCVWHKRFGDSSYQSLLLMQKKSMVFGMPLVHVDEHVCKVCQLGKQSQLPFPSGQAHKASMKLQLVHTDICGLMKTASLSGNRYFLIFIDDYNRFCWVYFLKHKSEVFDVFIKFKASVENECSLNIKTLRSDNAAEYTSHRFQQFLQQHGIHHQLTIPYTPQQNGNRLPTKAIEGKTPFEAWSGNKPAVDHLKVFGCICYVFIPDEKRGKSAKFDESAAWDWEKSQVTNSNHVAKLNDKPELEADFDDAANELDLIDDAPVRGTRTLEDIYSRCNLSTVEPSNYYEARLVVKGYSQLARIDFIETFAPVARHETIRLLLALAAHKGWSVFHLDVKSAFLNGKLEEEIFVEQPEGFVQDGAENKVYLLKKALYELKQAPRAWNCKIDDHLLSLGFEKSLSEATLYVKKKNGVLVIVSIYVDDLLVTRNDEVALNQFKIDMLQIFDMNDLGKMTYFLGMEIDQSSKSIFICQRNFTGEILSKFAMSNCRPVSTPSVSGVKYKAIDGSTNVDAGVYRSMIGSLLYLSATRPDIMHVVSLLSRFMHSPTKVHLKGVKRIFRYLKAIAGFGVFYPRAEKIKLLGFCDNGWAGSEDDMKSTTGFCFTLGSGVISWCSQKQDALAHSTAEAEYIAAATAVDQAIWLRKLLVDVHHAQSNPTKMLCDSKAAVAIAKNPVFHGKTKHFKLKNHIVRVAENDGDIVMVHCSSEENVADIFTKGLQKIRFEALRNKLGICSLDAKKEC</sequence>
<dbReference type="CDD" id="cd09272">
    <property type="entry name" value="RNase_HI_RT_Ty1"/>
    <property type="match status" value="1"/>
</dbReference>
<dbReference type="InterPro" id="IPR025314">
    <property type="entry name" value="DUF4219"/>
</dbReference>